<evidence type="ECO:0000256" key="1">
    <source>
        <dbReference type="ARBA" id="ARBA00004651"/>
    </source>
</evidence>
<dbReference type="Pfam" id="PF02687">
    <property type="entry name" value="FtsX"/>
    <property type="match status" value="2"/>
</dbReference>
<keyword evidence="3" id="KW-1003">Cell membrane</keyword>
<keyword evidence="11" id="KW-1185">Reference proteome</keyword>
<sequence length="756" mass="79293">MRAMTRWARADLRRHRGEALFQVLATVGIVASLLLAAALFAYATNPWQRVFTRSDGAHVWMHTDTSADGARLARIEGVSAVAGPYPTESVTLAAHGSRAAAELRVTSAPPSVGRPLLTSGRWLRDAEPYGVVLESSLARALLAGPGDTLTLPGTVRTLTVVGVADSAEPRYSPGERPGLVWASAAAVRAPDGQVTGLRLSDPAATDYTVQRAVTVLGASVVDEVSTWQQARAQAEGGNRLLGRLLGGFGLTALAAAGLAAHGAIRTRVRGHLRDIAVLKAIGSTPGQVVRIFVLQHLTYAVTGALTAGCLVELFGDRAPGRIGEAVTVWQELPEHTTALVTVPSGVVLFIGATTALAAWRAGRVPPVPGVRPAARHGAALSATARVALGRRLPPALVLGVHRAFTRRSRSLATVARLSLSLLLVVVAMSAWSTMEHVRDHPAQAGRVTSLSVHSDRLGEEETRSLLRRDPRVAAVYPGAEVSALVPGQNATIALRGLGTSDNPYPYALAEGRVPRGPHEAVAGQGLLDLLHARVGDWVRMTVGSRPEVLHIVGRAVEPENAGRVVSTSLDNLRATQPELLPTRYELRLRPGADAKAVADELTERARGQLDVYSVTDPASSLSPLRQIIAVLVTVLAFIGLLELLTLIGATVREGRRDLLALRAIGLTSRQTAAVTAVATACTTLAAVGLAMLAGLPLARWLTDQQGRATGIGTGLARVPSAADLLMTALIAVAGAAALAALTAGREARRHRLDETH</sequence>
<evidence type="ECO:0000256" key="2">
    <source>
        <dbReference type="ARBA" id="ARBA00005236"/>
    </source>
</evidence>
<feature type="domain" description="ABC3 transporter permease C-terminal" evidence="8">
    <location>
        <begin position="630"/>
        <end position="745"/>
    </location>
</feature>
<evidence type="ECO:0000259" key="9">
    <source>
        <dbReference type="Pfam" id="PF12704"/>
    </source>
</evidence>
<dbReference type="InterPro" id="IPR051447">
    <property type="entry name" value="Lipoprotein-release_system"/>
</dbReference>
<feature type="transmembrane region" description="Helical" evidence="7">
    <location>
        <begin position="20"/>
        <end position="43"/>
    </location>
</feature>
<feature type="domain" description="MacB-like periplasmic core" evidence="9">
    <location>
        <begin position="414"/>
        <end position="603"/>
    </location>
</feature>
<evidence type="ECO:0000313" key="11">
    <source>
        <dbReference type="Proteomes" id="UP001596409"/>
    </source>
</evidence>
<feature type="transmembrane region" description="Helical" evidence="7">
    <location>
        <begin position="724"/>
        <end position="743"/>
    </location>
</feature>
<evidence type="ECO:0000259" key="8">
    <source>
        <dbReference type="Pfam" id="PF02687"/>
    </source>
</evidence>
<feature type="domain" description="MacB-like periplasmic core" evidence="9">
    <location>
        <begin position="30"/>
        <end position="206"/>
    </location>
</feature>
<proteinExistence type="inferred from homology"/>
<reference evidence="11" key="1">
    <citation type="journal article" date="2019" name="Int. J. Syst. Evol. Microbiol.">
        <title>The Global Catalogue of Microorganisms (GCM) 10K type strain sequencing project: providing services to taxonomists for standard genome sequencing and annotation.</title>
        <authorList>
            <consortium name="The Broad Institute Genomics Platform"/>
            <consortium name="The Broad Institute Genome Sequencing Center for Infectious Disease"/>
            <person name="Wu L."/>
            <person name="Ma J."/>
        </authorList>
    </citation>
    <scope>NUCLEOTIDE SEQUENCE [LARGE SCALE GENOMIC DNA]</scope>
    <source>
        <strain evidence="11">JCM 4855</strain>
    </source>
</reference>
<comment type="similarity">
    <text evidence="2">Belongs to the ABC-4 integral membrane protein family. LolC/E subfamily.</text>
</comment>
<comment type="caution">
    <text evidence="10">The sequence shown here is derived from an EMBL/GenBank/DDBJ whole genome shotgun (WGS) entry which is preliminary data.</text>
</comment>
<evidence type="ECO:0000256" key="4">
    <source>
        <dbReference type="ARBA" id="ARBA00022692"/>
    </source>
</evidence>
<dbReference type="InterPro" id="IPR003838">
    <property type="entry name" value="ABC3_permease_C"/>
</dbReference>
<comment type="subcellular location">
    <subcellularLocation>
        <location evidence="1">Cell membrane</location>
        <topology evidence="1">Multi-pass membrane protein</topology>
    </subcellularLocation>
</comment>
<name>A0ABW2EGF9_9ACTN</name>
<feature type="transmembrane region" description="Helical" evidence="7">
    <location>
        <begin position="627"/>
        <end position="651"/>
    </location>
</feature>
<dbReference type="PANTHER" id="PTHR30489">
    <property type="entry name" value="LIPOPROTEIN-RELEASING SYSTEM TRANSMEMBRANE PROTEIN LOLE"/>
    <property type="match status" value="1"/>
</dbReference>
<feature type="transmembrane region" description="Helical" evidence="7">
    <location>
        <begin position="672"/>
        <end position="695"/>
    </location>
</feature>
<feature type="domain" description="ABC3 transporter permease C-terminal" evidence="8">
    <location>
        <begin position="248"/>
        <end position="361"/>
    </location>
</feature>
<evidence type="ECO:0000313" key="10">
    <source>
        <dbReference type="EMBL" id="MFC7017310.1"/>
    </source>
</evidence>
<keyword evidence="6 7" id="KW-0472">Membrane</keyword>
<dbReference type="InterPro" id="IPR025857">
    <property type="entry name" value="MacB_PCD"/>
</dbReference>
<dbReference type="EMBL" id="JBHSYM010000096">
    <property type="protein sequence ID" value="MFC7017310.1"/>
    <property type="molecule type" value="Genomic_DNA"/>
</dbReference>
<evidence type="ECO:0000256" key="6">
    <source>
        <dbReference type="ARBA" id="ARBA00023136"/>
    </source>
</evidence>
<organism evidence="10 11">
    <name type="scientific">Streptomyces viridiviolaceus</name>
    <dbReference type="NCBI Taxonomy" id="68282"/>
    <lineage>
        <taxon>Bacteria</taxon>
        <taxon>Bacillati</taxon>
        <taxon>Actinomycetota</taxon>
        <taxon>Actinomycetes</taxon>
        <taxon>Kitasatosporales</taxon>
        <taxon>Streptomycetaceae</taxon>
        <taxon>Streptomyces</taxon>
    </lineage>
</organism>
<evidence type="ECO:0000256" key="3">
    <source>
        <dbReference type="ARBA" id="ARBA00022475"/>
    </source>
</evidence>
<dbReference type="Proteomes" id="UP001596409">
    <property type="component" value="Unassembled WGS sequence"/>
</dbReference>
<evidence type="ECO:0000256" key="5">
    <source>
        <dbReference type="ARBA" id="ARBA00022989"/>
    </source>
</evidence>
<keyword evidence="4 7" id="KW-0812">Transmembrane</keyword>
<dbReference type="Pfam" id="PF12704">
    <property type="entry name" value="MacB_PCD"/>
    <property type="match status" value="2"/>
</dbReference>
<gene>
    <name evidence="10" type="ORF">ACFQMH_37625</name>
</gene>
<dbReference type="RefSeq" id="WP_189880796.1">
    <property type="nucleotide sequence ID" value="NZ_BMWA01000052.1"/>
</dbReference>
<dbReference type="PANTHER" id="PTHR30489:SF0">
    <property type="entry name" value="LIPOPROTEIN-RELEASING SYSTEM TRANSMEMBRANE PROTEIN LOLE"/>
    <property type="match status" value="1"/>
</dbReference>
<accession>A0ABW2EGF9</accession>
<protein>
    <submittedName>
        <fullName evidence="10">ABC transporter permease</fullName>
    </submittedName>
</protein>
<evidence type="ECO:0000256" key="7">
    <source>
        <dbReference type="SAM" id="Phobius"/>
    </source>
</evidence>
<keyword evidence="5 7" id="KW-1133">Transmembrane helix</keyword>